<organism evidence="1 3">
    <name type="scientific">Phytophthora infestans</name>
    <name type="common">Potato late blight agent</name>
    <name type="synonym">Botrytis infestans</name>
    <dbReference type="NCBI Taxonomy" id="4787"/>
    <lineage>
        <taxon>Eukaryota</taxon>
        <taxon>Sar</taxon>
        <taxon>Stramenopiles</taxon>
        <taxon>Oomycota</taxon>
        <taxon>Peronosporomycetes</taxon>
        <taxon>Peronosporales</taxon>
        <taxon>Peronosporaceae</taxon>
        <taxon>Phytophthora</taxon>
    </lineage>
</organism>
<keyword evidence="3" id="KW-1185">Reference proteome</keyword>
<dbReference type="Proteomes" id="UP000602510">
    <property type="component" value="Unassembled WGS sequence"/>
</dbReference>
<dbReference type="EMBL" id="WSZM01000280">
    <property type="protein sequence ID" value="KAF4036127.1"/>
    <property type="molecule type" value="Genomic_DNA"/>
</dbReference>
<dbReference type="Proteomes" id="UP000704712">
    <property type="component" value="Unassembled WGS sequence"/>
</dbReference>
<gene>
    <name evidence="1" type="ORF">GN244_ATG11835</name>
    <name evidence="2" type="ORF">GN958_ATG09082</name>
</gene>
<dbReference type="AlphaFoldDB" id="A0A833WBH1"/>
<evidence type="ECO:0000313" key="2">
    <source>
        <dbReference type="EMBL" id="KAF4141752.1"/>
    </source>
</evidence>
<comment type="caution">
    <text evidence="1">The sequence shown here is derived from an EMBL/GenBank/DDBJ whole genome shotgun (WGS) entry which is preliminary data.</text>
</comment>
<dbReference type="EMBL" id="JAACNO010001267">
    <property type="protein sequence ID" value="KAF4141752.1"/>
    <property type="molecule type" value="Genomic_DNA"/>
</dbReference>
<name>A0A833WBH1_PHYIN</name>
<proteinExistence type="predicted"/>
<sequence length="119" mass="13190">MALAAYQTPSNRPFVVPVVACIEGNTRRRIAMFEFGCAPKAISNEQWVDHFLEANVPVGGDNYLAIDEAMKSLRMSTALKEAQSRMNNLQSGMYKNLEAHNLGNEMFAKAPRQIVGCLL</sequence>
<accession>A0A833WBH1</accession>
<evidence type="ECO:0000313" key="3">
    <source>
        <dbReference type="Proteomes" id="UP000602510"/>
    </source>
</evidence>
<reference evidence="1" key="1">
    <citation type="submission" date="2020-04" db="EMBL/GenBank/DDBJ databases">
        <title>Hybrid Assembly of Korean Phytophthora infestans isolates.</title>
        <authorList>
            <person name="Prokchorchik M."/>
            <person name="Lee Y."/>
            <person name="Seo J."/>
            <person name="Cho J.-H."/>
            <person name="Park Y.-E."/>
            <person name="Jang D.-C."/>
            <person name="Im J.-S."/>
            <person name="Choi J.-G."/>
            <person name="Park H.-J."/>
            <person name="Lee G.-B."/>
            <person name="Lee Y.-G."/>
            <person name="Hong S.-Y."/>
            <person name="Cho K."/>
            <person name="Sohn K.H."/>
        </authorList>
    </citation>
    <scope>NUCLEOTIDE SEQUENCE</scope>
    <source>
        <strain evidence="1">KR_1_A1</strain>
        <strain evidence="2">KR_2_A2</strain>
    </source>
</reference>
<evidence type="ECO:0000313" key="1">
    <source>
        <dbReference type="EMBL" id="KAF4036127.1"/>
    </source>
</evidence>
<protein>
    <submittedName>
        <fullName evidence="1">Uncharacterized protein</fullName>
    </submittedName>
</protein>